<proteinExistence type="predicted"/>
<evidence type="ECO:0000313" key="3">
    <source>
        <dbReference type="Proteomes" id="UP000199614"/>
    </source>
</evidence>
<sequence length="286" mass="30561">MPTDPSSPAVSVCIPVHQGAAHLERALRSVLDQDVDLEVVVRDNGSTDGSSDVVRAVGDPRVRLVRVEETVPMAENWARTVDLARADLVKIVCADDAVAPGALARQVATLTADPSLALAVGRTDMIDGGGRVLFANRHLPRTLLGAHPAAEVLRAVVRHGGNPIGPPAAVTFRREHYEAVGGVDGALLFTMDLDLWVRLLRHGGLHGGSATAASFRIHTGSASAAATRAEFAVQREFTRRLIRDAEPLIRRRDRAIGVVGSYTALARRYGLFVLGGLRRPDPAEPR</sequence>
<dbReference type="PANTHER" id="PTHR43685:SF11">
    <property type="entry name" value="GLYCOSYLTRANSFERASE TAGX-RELATED"/>
    <property type="match status" value="1"/>
</dbReference>
<dbReference type="PANTHER" id="PTHR43685">
    <property type="entry name" value="GLYCOSYLTRANSFERASE"/>
    <property type="match status" value="1"/>
</dbReference>
<dbReference type="Pfam" id="PF00535">
    <property type="entry name" value="Glycos_transf_2"/>
    <property type="match status" value="1"/>
</dbReference>
<evidence type="ECO:0000313" key="2">
    <source>
        <dbReference type="EMBL" id="SFM99747.1"/>
    </source>
</evidence>
<evidence type="ECO:0000259" key="1">
    <source>
        <dbReference type="Pfam" id="PF00535"/>
    </source>
</evidence>
<dbReference type="GO" id="GO:0016740">
    <property type="term" value="F:transferase activity"/>
    <property type="evidence" value="ECO:0007669"/>
    <property type="project" value="UniProtKB-KW"/>
</dbReference>
<protein>
    <submittedName>
        <fullName evidence="2">Glycosyl transferase family 2</fullName>
    </submittedName>
</protein>
<dbReference type="InterPro" id="IPR001173">
    <property type="entry name" value="Glyco_trans_2-like"/>
</dbReference>
<dbReference type="SUPFAM" id="SSF53448">
    <property type="entry name" value="Nucleotide-diphospho-sugar transferases"/>
    <property type="match status" value="1"/>
</dbReference>
<dbReference type="EMBL" id="FOUY01000006">
    <property type="protein sequence ID" value="SFM99747.1"/>
    <property type="molecule type" value="Genomic_DNA"/>
</dbReference>
<gene>
    <name evidence="2" type="ORF">SAMN05216207_100619</name>
</gene>
<accession>A0A1I4VEU1</accession>
<dbReference type="Proteomes" id="UP000199614">
    <property type="component" value="Unassembled WGS sequence"/>
</dbReference>
<organism evidence="2 3">
    <name type="scientific">Pseudonocardia ammonioxydans</name>
    <dbReference type="NCBI Taxonomy" id="260086"/>
    <lineage>
        <taxon>Bacteria</taxon>
        <taxon>Bacillati</taxon>
        <taxon>Actinomycetota</taxon>
        <taxon>Actinomycetes</taxon>
        <taxon>Pseudonocardiales</taxon>
        <taxon>Pseudonocardiaceae</taxon>
        <taxon>Pseudonocardia</taxon>
    </lineage>
</organism>
<keyword evidence="2" id="KW-0808">Transferase</keyword>
<dbReference type="InterPro" id="IPR029044">
    <property type="entry name" value="Nucleotide-diphossugar_trans"/>
</dbReference>
<dbReference type="RefSeq" id="WP_177238326.1">
    <property type="nucleotide sequence ID" value="NZ_FOUY01000006.1"/>
</dbReference>
<dbReference type="AlphaFoldDB" id="A0A1I4VEU1"/>
<dbReference type="InterPro" id="IPR050834">
    <property type="entry name" value="Glycosyltransf_2"/>
</dbReference>
<feature type="domain" description="Glycosyltransferase 2-like" evidence="1">
    <location>
        <begin position="11"/>
        <end position="178"/>
    </location>
</feature>
<dbReference type="STRING" id="260086.SAMN05216207_100619"/>
<keyword evidence="3" id="KW-1185">Reference proteome</keyword>
<dbReference type="Gene3D" id="3.90.550.10">
    <property type="entry name" value="Spore Coat Polysaccharide Biosynthesis Protein SpsA, Chain A"/>
    <property type="match status" value="1"/>
</dbReference>
<name>A0A1I4VEU1_PSUAM</name>
<reference evidence="2 3" key="1">
    <citation type="submission" date="2016-10" db="EMBL/GenBank/DDBJ databases">
        <authorList>
            <person name="de Groot N.N."/>
        </authorList>
    </citation>
    <scope>NUCLEOTIDE SEQUENCE [LARGE SCALE GENOMIC DNA]</scope>
    <source>
        <strain evidence="2 3">CGMCC 4.1877</strain>
    </source>
</reference>